<dbReference type="GO" id="GO:0005524">
    <property type="term" value="F:ATP binding"/>
    <property type="evidence" value="ECO:0007669"/>
    <property type="project" value="UniProtKB-KW"/>
</dbReference>
<dbReference type="Pfam" id="PF00664">
    <property type="entry name" value="ABC_membrane"/>
    <property type="match status" value="1"/>
</dbReference>
<dbReference type="NCBIfam" id="TIGR03796">
    <property type="entry name" value="NHLM_micro_ABC1"/>
    <property type="match status" value="1"/>
</dbReference>
<dbReference type="GO" id="GO:0140359">
    <property type="term" value="F:ABC-type transporter activity"/>
    <property type="evidence" value="ECO:0007669"/>
    <property type="project" value="InterPro"/>
</dbReference>
<dbReference type="InterPro" id="IPR005074">
    <property type="entry name" value="Peptidase_C39"/>
</dbReference>
<evidence type="ECO:0000256" key="11">
    <source>
        <dbReference type="ARBA" id="ARBA00043264"/>
    </source>
</evidence>
<evidence type="ECO:0000256" key="3">
    <source>
        <dbReference type="ARBA" id="ARBA00022475"/>
    </source>
</evidence>
<dbReference type="OrthoDB" id="9771903at2"/>
<dbReference type="InterPro" id="IPR017871">
    <property type="entry name" value="ABC_transporter-like_CS"/>
</dbReference>
<dbReference type="SUPFAM" id="SSF90123">
    <property type="entry name" value="ABC transporter transmembrane region"/>
    <property type="match status" value="1"/>
</dbReference>
<keyword evidence="6" id="KW-0645">Protease</keyword>
<accession>A0A3G1L2Q3</accession>
<keyword evidence="8" id="KW-0653">Protein transport</keyword>
<evidence type="ECO:0000256" key="8">
    <source>
        <dbReference type="ARBA" id="ARBA00022927"/>
    </source>
</evidence>
<dbReference type="GO" id="GO:0008234">
    <property type="term" value="F:cysteine-type peptidase activity"/>
    <property type="evidence" value="ECO:0007669"/>
    <property type="project" value="UniProtKB-KW"/>
</dbReference>
<keyword evidence="11" id="KW-0080">Bacteriocin transport</keyword>
<dbReference type="Gene3D" id="1.20.1560.10">
    <property type="entry name" value="ABC transporter type 1, transmembrane domain"/>
    <property type="match status" value="1"/>
</dbReference>
<evidence type="ECO:0000256" key="6">
    <source>
        <dbReference type="ARBA" id="ARBA00022807"/>
    </source>
</evidence>
<feature type="transmembrane region" description="Helical" evidence="12">
    <location>
        <begin position="185"/>
        <end position="206"/>
    </location>
</feature>
<evidence type="ECO:0000259" key="14">
    <source>
        <dbReference type="PROSITE" id="PS50929"/>
    </source>
</evidence>
<comment type="subcellular location">
    <subcellularLocation>
        <location evidence="1">Cell membrane</location>
        <topology evidence="1">Multi-pass membrane protein</topology>
    </subcellularLocation>
</comment>
<sequence>MEAVECGAASLAMILRYFGKYVPLEQVRIACGVSRDGSKASNILKAARQYGLEAKGFRKEPEKLKKMPLPVIIHWNFSHFMVLEGFRKGKVLLNDPAAGRRRVTEEEFNQSFTGITLTFSPTPEFQKDGRKPSLVSAFIKRLRGSEAALLYVVLAGLALVIPGLVLPVFARIFVDDILLAGKDSWIAPLLLGMGVTVAMRGILTWLRQYYLLRLESKIALTSSSRFWWHILKLPAEFFAQRSAGDIASRMLSNDRVAALLSGKLATAVLNLIMIVFYFILMLRYNMVLALAGLVIALVNMAYLKMVSVQRKDQNSRLLKDRSMAAATGMTGLQIIETLKATGSESDFFAKWAGYQAKALNAEQELGNSSQYLAVLPTFLTGINNTVVLALGAYFILEGQMTIGMLVAFQSLMTSFMTPVTEIVGLGAELQEVEGEMNRLDDVLQYLPEPGTGDEEKGAEEDQVPPAGQKLEGFVELKGITFGYSLLEPPLIEDFGLKLRPGSRVALVGGSGSGKSTVVKILAGIYKPWSGQILLDGRTRADWPRAVITDSLAMVDQEIRMFEGSVRDNITLWDETVSEFELVRAAKDACIHEDITARAGGYDQPVEEGGKNFSGGQRQRLEIARALVQNPAIIILDEATSALDPLTEKIVDENIRRRGCTCVIVAHRLSTIRDCDEIIVLEKGKIAERGTHEELYARGGLYAGLIRTG</sequence>
<dbReference type="PANTHER" id="PTHR24221:SF654">
    <property type="entry name" value="ATP-BINDING CASSETTE SUB-FAMILY B MEMBER 6"/>
    <property type="match status" value="1"/>
</dbReference>
<evidence type="ECO:0000256" key="5">
    <source>
        <dbReference type="ARBA" id="ARBA00022741"/>
    </source>
</evidence>
<dbReference type="GO" id="GO:0034040">
    <property type="term" value="F:ATPase-coupled lipid transmembrane transporter activity"/>
    <property type="evidence" value="ECO:0007669"/>
    <property type="project" value="TreeGrafter"/>
</dbReference>
<dbReference type="KEGG" id="fwa:DCMF_19100"/>
<feature type="domain" description="ABC transporter" evidence="13">
    <location>
        <begin position="474"/>
        <end position="707"/>
    </location>
</feature>
<dbReference type="CDD" id="cd18569">
    <property type="entry name" value="ABC_6TM_NHLM_bacteriocin"/>
    <property type="match status" value="1"/>
</dbReference>
<feature type="domain" description="Peptidase C39" evidence="15">
    <location>
        <begin position="2"/>
        <end position="119"/>
    </location>
</feature>
<dbReference type="PROSITE" id="PS50893">
    <property type="entry name" value="ABC_TRANSPORTER_2"/>
    <property type="match status" value="1"/>
</dbReference>
<name>A0A3G1L2Q3_FORW1</name>
<keyword evidence="9 12" id="KW-1133">Transmembrane helix</keyword>
<dbReference type="Gene3D" id="3.40.50.300">
    <property type="entry name" value="P-loop containing nucleotide triphosphate hydrolases"/>
    <property type="match status" value="1"/>
</dbReference>
<reference evidence="16 17" key="1">
    <citation type="submission" date="2016-10" db="EMBL/GenBank/DDBJ databases">
        <title>Complete Genome Sequence of Peptococcaceae strain DCMF.</title>
        <authorList>
            <person name="Edwards R.J."/>
            <person name="Holland S.I."/>
            <person name="Deshpande N.P."/>
            <person name="Wong Y.K."/>
            <person name="Ertan H."/>
            <person name="Manefield M."/>
            <person name="Russell T.L."/>
            <person name="Lee M.J."/>
        </authorList>
    </citation>
    <scope>NUCLEOTIDE SEQUENCE [LARGE SCALE GENOMIC DNA]</scope>
    <source>
        <strain evidence="16 17">DCMF</strain>
    </source>
</reference>
<dbReference type="GO" id="GO:0015031">
    <property type="term" value="P:protein transport"/>
    <property type="evidence" value="ECO:0007669"/>
    <property type="project" value="UniProtKB-KW"/>
</dbReference>
<proteinExistence type="predicted"/>
<keyword evidence="6" id="KW-0788">Thiol protease</keyword>
<gene>
    <name evidence="16" type="ORF">DCMF_19100</name>
</gene>
<evidence type="ECO:0000256" key="10">
    <source>
        <dbReference type="ARBA" id="ARBA00023136"/>
    </source>
</evidence>
<dbReference type="InterPro" id="IPR022514">
    <property type="entry name" value="NHPM_micro_ABC1"/>
</dbReference>
<dbReference type="Proteomes" id="UP000323521">
    <property type="component" value="Chromosome"/>
</dbReference>
<evidence type="ECO:0000259" key="13">
    <source>
        <dbReference type="PROSITE" id="PS50893"/>
    </source>
</evidence>
<organism evidence="16 17">
    <name type="scientific">Formimonas warabiya</name>
    <dbReference type="NCBI Taxonomy" id="1761012"/>
    <lineage>
        <taxon>Bacteria</taxon>
        <taxon>Bacillati</taxon>
        <taxon>Bacillota</taxon>
        <taxon>Clostridia</taxon>
        <taxon>Eubacteriales</taxon>
        <taxon>Peptococcaceae</taxon>
        <taxon>Candidatus Formimonas</taxon>
    </lineage>
</organism>
<keyword evidence="10 12" id="KW-0472">Membrane</keyword>
<evidence type="ECO:0000256" key="7">
    <source>
        <dbReference type="ARBA" id="ARBA00022840"/>
    </source>
</evidence>
<feature type="transmembrane region" description="Helical" evidence="12">
    <location>
        <begin position="256"/>
        <end position="280"/>
    </location>
</feature>
<dbReference type="InterPro" id="IPR003439">
    <property type="entry name" value="ABC_transporter-like_ATP-bd"/>
</dbReference>
<feature type="transmembrane region" description="Helical" evidence="12">
    <location>
        <begin position="148"/>
        <end position="173"/>
    </location>
</feature>
<feature type="domain" description="ABC transmembrane type-1" evidence="14">
    <location>
        <begin position="152"/>
        <end position="431"/>
    </location>
</feature>
<dbReference type="InterPro" id="IPR027417">
    <property type="entry name" value="P-loop_NTPase"/>
</dbReference>
<dbReference type="Pfam" id="PF00005">
    <property type="entry name" value="ABC_tran"/>
    <property type="match status" value="1"/>
</dbReference>
<dbReference type="InterPro" id="IPR003593">
    <property type="entry name" value="AAA+_ATPase"/>
</dbReference>
<keyword evidence="7" id="KW-0067">ATP-binding</keyword>
<dbReference type="InterPro" id="IPR039421">
    <property type="entry name" value="Type_1_exporter"/>
</dbReference>
<keyword evidence="4 12" id="KW-0812">Transmembrane</keyword>
<dbReference type="AlphaFoldDB" id="A0A3G1L2Q3"/>
<evidence type="ECO:0000256" key="2">
    <source>
        <dbReference type="ARBA" id="ARBA00022448"/>
    </source>
</evidence>
<dbReference type="InterPro" id="IPR036640">
    <property type="entry name" value="ABC1_TM_sf"/>
</dbReference>
<dbReference type="InterPro" id="IPR011527">
    <property type="entry name" value="ABC1_TM_dom"/>
</dbReference>
<evidence type="ECO:0000256" key="9">
    <source>
        <dbReference type="ARBA" id="ARBA00022989"/>
    </source>
</evidence>
<dbReference type="Gene3D" id="3.90.70.10">
    <property type="entry name" value="Cysteine proteinases"/>
    <property type="match status" value="1"/>
</dbReference>
<keyword evidence="2" id="KW-0813">Transport</keyword>
<protein>
    <submittedName>
        <fullName evidence="16">NHLP family bacteriocin export ABC transporter peptidase/permease/ATPase subunit</fullName>
    </submittedName>
</protein>
<dbReference type="GO" id="GO:0043213">
    <property type="term" value="P:bacteriocin transport"/>
    <property type="evidence" value="ECO:0007669"/>
    <property type="project" value="UniProtKB-KW"/>
</dbReference>
<evidence type="ECO:0000256" key="12">
    <source>
        <dbReference type="SAM" id="Phobius"/>
    </source>
</evidence>
<evidence type="ECO:0000313" key="16">
    <source>
        <dbReference type="EMBL" id="ATW28745.1"/>
    </source>
</evidence>
<keyword evidence="3" id="KW-1003">Cell membrane</keyword>
<evidence type="ECO:0000256" key="1">
    <source>
        <dbReference type="ARBA" id="ARBA00004651"/>
    </source>
</evidence>
<feature type="transmembrane region" description="Helical" evidence="12">
    <location>
        <begin position="286"/>
        <end position="303"/>
    </location>
</feature>
<dbReference type="RefSeq" id="WP_148137984.1">
    <property type="nucleotide sequence ID" value="NZ_CP017634.1"/>
</dbReference>
<dbReference type="GO" id="GO:0005886">
    <property type="term" value="C:plasma membrane"/>
    <property type="evidence" value="ECO:0007669"/>
    <property type="project" value="UniProtKB-SubCell"/>
</dbReference>
<dbReference type="SMART" id="SM00382">
    <property type="entry name" value="AAA"/>
    <property type="match status" value="1"/>
</dbReference>
<dbReference type="PROSITE" id="PS50929">
    <property type="entry name" value="ABC_TM1F"/>
    <property type="match status" value="1"/>
</dbReference>
<keyword evidence="6" id="KW-0378">Hydrolase</keyword>
<evidence type="ECO:0000313" key="17">
    <source>
        <dbReference type="Proteomes" id="UP000323521"/>
    </source>
</evidence>
<dbReference type="PROSITE" id="PS50990">
    <property type="entry name" value="PEPTIDASE_C39"/>
    <property type="match status" value="1"/>
</dbReference>
<keyword evidence="5" id="KW-0547">Nucleotide-binding</keyword>
<keyword evidence="17" id="KW-1185">Reference proteome</keyword>
<dbReference type="GO" id="GO:0006508">
    <property type="term" value="P:proteolysis"/>
    <property type="evidence" value="ECO:0007669"/>
    <property type="project" value="InterPro"/>
</dbReference>
<dbReference type="GO" id="GO:0016887">
    <property type="term" value="F:ATP hydrolysis activity"/>
    <property type="evidence" value="ECO:0007669"/>
    <property type="project" value="InterPro"/>
</dbReference>
<dbReference type="Pfam" id="PF03412">
    <property type="entry name" value="Peptidase_C39"/>
    <property type="match status" value="1"/>
</dbReference>
<dbReference type="PANTHER" id="PTHR24221">
    <property type="entry name" value="ATP-BINDING CASSETTE SUB-FAMILY B"/>
    <property type="match status" value="1"/>
</dbReference>
<dbReference type="FunFam" id="3.40.50.300:FF:000299">
    <property type="entry name" value="ABC transporter ATP-binding protein/permease"/>
    <property type="match status" value="1"/>
</dbReference>
<evidence type="ECO:0000256" key="4">
    <source>
        <dbReference type="ARBA" id="ARBA00022692"/>
    </source>
</evidence>
<dbReference type="EMBL" id="CP017634">
    <property type="protein sequence ID" value="ATW28745.1"/>
    <property type="molecule type" value="Genomic_DNA"/>
</dbReference>
<evidence type="ECO:0000259" key="15">
    <source>
        <dbReference type="PROSITE" id="PS50990"/>
    </source>
</evidence>
<dbReference type="SUPFAM" id="SSF52540">
    <property type="entry name" value="P-loop containing nucleoside triphosphate hydrolases"/>
    <property type="match status" value="1"/>
</dbReference>
<dbReference type="PROSITE" id="PS00211">
    <property type="entry name" value="ABC_TRANSPORTER_1"/>
    <property type="match status" value="1"/>
</dbReference>